<evidence type="ECO:0000313" key="6">
    <source>
        <dbReference type="EMBL" id="CAF4008199.1"/>
    </source>
</evidence>
<dbReference type="EMBL" id="CAJOBJ010004690">
    <property type="protein sequence ID" value="CAF4008199.1"/>
    <property type="molecule type" value="Genomic_DNA"/>
</dbReference>
<dbReference type="Pfam" id="PF13424">
    <property type="entry name" value="TPR_12"/>
    <property type="match status" value="1"/>
</dbReference>
<evidence type="ECO:0000313" key="7">
    <source>
        <dbReference type="Proteomes" id="UP000663834"/>
    </source>
</evidence>
<evidence type="ECO:0000256" key="3">
    <source>
        <dbReference type="PROSITE-ProRule" id="PRU00339"/>
    </source>
</evidence>
<dbReference type="Proteomes" id="UP000681720">
    <property type="component" value="Unassembled WGS sequence"/>
</dbReference>
<organism evidence="4 7">
    <name type="scientific">Rotaria magnacalcarata</name>
    <dbReference type="NCBI Taxonomy" id="392030"/>
    <lineage>
        <taxon>Eukaryota</taxon>
        <taxon>Metazoa</taxon>
        <taxon>Spiralia</taxon>
        <taxon>Gnathifera</taxon>
        <taxon>Rotifera</taxon>
        <taxon>Eurotatoria</taxon>
        <taxon>Bdelloidea</taxon>
        <taxon>Philodinida</taxon>
        <taxon>Philodinidae</taxon>
        <taxon>Rotaria</taxon>
    </lineage>
</organism>
<accession>A0A815ICP2</accession>
<dbReference type="SUPFAM" id="SSF48452">
    <property type="entry name" value="TPR-like"/>
    <property type="match status" value="1"/>
</dbReference>
<dbReference type="Proteomes" id="UP000681967">
    <property type="component" value="Unassembled WGS sequence"/>
</dbReference>
<evidence type="ECO:0000313" key="5">
    <source>
        <dbReference type="EMBL" id="CAF3912294.1"/>
    </source>
</evidence>
<evidence type="ECO:0000313" key="4">
    <source>
        <dbReference type="EMBL" id="CAF1364020.1"/>
    </source>
</evidence>
<feature type="repeat" description="TPR" evidence="3">
    <location>
        <begin position="79"/>
        <end position="112"/>
    </location>
</feature>
<dbReference type="Pfam" id="PF13374">
    <property type="entry name" value="TPR_10"/>
    <property type="match status" value="1"/>
</dbReference>
<dbReference type="AlphaFoldDB" id="A0A815ICP2"/>
<gene>
    <name evidence="5" type="ORF">BYL167_LOCUS9046</name>
    <name evidence="6" type="ORF">GIL414_LOCUS12153</name>
    <name evidence="4" type="ORF">KQP761_LOCUS7877</name>
</gene>
<dbReference type="Gene3D" id="1.25.40.10">
    <property type="entry name" value="Tetratricopeptide repeat domain"/>
    <property type="match status" value="1"/>
</dbReference>
<sequence length="134" mass="15482">MGDILVKQIKHIEAMDYYQQALKIRQILYPDGHDLTAISLHDMGATKFDQAEFGLSLYYYEQTLKVRQNLNPSGHVDMGTILYTIGRCYEKQKNPKKALQYHQQALNIYEKSLPNDGGLRQEIVNSIHRLSIVK</sequence>
<evidence type="ECO:0000256" key="1">
    <source>
        <dbReference type="ARBA" id="ARBA00022737"/>
    </source>
</evidence>
<dbReference type="EMBL" id="CAJOBH010002555">
    <property type="protein sequence ID" value="CAF3912294.1"/>
    <property type="molecule type" value="Genomic_DNA"/>
</dbReference>
<dbReference type="SMART" id="SM00028">
    <property type="entry name" value="TPR"/>
    <property type="match status" value="2"/>
</dbReference>
<evidence type="ECO:0000256" key="2">
    <source>
        <dbReference type="ARBA" id="ARBA00022803"/>
    </source>
</evidence>
<proteinExistence type="predicted"/>
<dbReference type="Proteomes" id="UP000663834">
    <property type="component" value="Unassembled WGS sequence"/>
</dbReference>
<dbReference type="PANTHER" id="PTHR45641">
    <property type="entry name" value="TETRATRICOPEPTIDE REPEAT PROTEIN (AFU_ORTHOLOGUE AFUA_6G03870)"/>
    <property type="match status" value="1"/>
</dbReference>
<keyword evidence="1" id="KW-0677">Repeat</keyword>
<dbReference type="OrthoDB" id="10023700at2759"/>
<keyword evidence="2 3" id="KW-0802">TPR repeat</keyword>
<dbReference type="InterPro" id="IPR019734">
    <property type="entry name" value="TPR_rpt"/>
</dbReference>
<dbReference type="PROSITE" id="PS50005">
    <property type="entry name" value="TPR"/>
    <property type="match status" value="1"/>
</dbReference>
<dbReference type="InterPro" id="IPR011990">
    <property type="entry name" value="TPR-like_helical_dom_sf"/>
</dbReference>
<dbReference type="PANTHER" id="PTHR45641:SF19">
    <property type="entry name" value="NEPHROCYSTIN-3"/>
    <property type="match status" value="1"/>
</dbReference>
<dbReference type="EMBL" id="CAJNOW010002793">
    <property type="protein sequence ID" value="CAF1364020.1"/>
    <property type="molecule type" value="Genomic_DNA"/>
</dbReference>
<name>A0A815ICP2_9BILA</name>
<comment type="caution">
    <text evidence="4">The sequence shown here is derived from an EMBL/GenBank/DDBJ whole genome shotgun (WGS) entry which is preliminary data.</text>
</comment>
<reference evidence="4" key="1">
    <citation type="submission" date="2021-02" db="EMBL/GenBank/DDBJ databases">
        <authorList>
            <person name="Nowell W R."/>
        </authorList>
    </citation>
    <scope>NUCLEOTIDE SEQUENCE</scope>
</reference>
<protein>
    <submittedName>
        <fullName evidence="4">Uncharacterized protein</fullName>
    </submittedName>
</protein>